<evidence type="ECO:0000313" key="1">
    <source>
        <dbReference type="EMBL" id="KAI4365653.1"/>
    </source>
</evidence>
<reference evidence="2" key="1">
    <citation type="journal article" date="2023" name="Front. Plant Sci.">
        <title>Chromosomal-level genome assembly of Melastoma candidum provides insights into trichome evolution.</title>
        <authorList>
            <person name="Zhong Y."/>
            <person name="Wu W."/>
            <person name="Sun C."/>
            <person name="Zou P."/>
            <person name="Liu Y."/>
            <person name="Dai S."/>
            <person name="Zhou R."/>
        </authorList>
    </citation>
    <scope>NUCLEOTIDE SEQUENCE [LARGE SCALE GENOMIC DNA]</scope>
</reference>
<accession>A0ACB9QG19</accession>
<evidence type="ECO:0000313" key="2">
    <source>
        <dbReference type="Proteomes" id="UP001057402"/>
    </source>
</evidence>
<comment type="caution">
    <text evidence="1">The sequence shown here is derived from an EMBL/GenBank/DDBJ whole genome shotgun (WGS) entry which is preliminary data.</text>
</comment>
<dbReference type="EMBL" id="CM042885">
    <property type="protein sequence ID" value="KAI4365653.1"/>
    <property type="molecule type" value="Genomic_DNA"/>
</dbReference>
<dbReference type="Proteomes" id="UP001057402">
    <property type="component" value="Chromosome 6"/>
</dbReference>
<organism evidence="1 2">
    <name type="scientific">Melastoma candidum</name>
    <dbReference type="NCBI Taxonomy" id="119954"/>
    <lineage>
        <taxon>Eukaryota</taxon>
        <taxon>Viridiplantae</taxon>
        <taxon>Streptophyta</taxon>
        <taxon>Embryophyta</taxon>
        <taxon>Tracheophyta</taxon>
        <taxon>Spermatophyta</taxon>
        <taxon>Magnoliopsida</taxon>
        <taxon>eudicotyledons</taxon>
        <taxon>Gunneridae</taxon>
        <taxon>Pentapetalae</taxon>
        <taxon>rosids</taxon>
        <taxon>malvids</taxon>
        <taxon>Myrtales</taxon>
        <taxon>Melastomataceae</taxon>
        <taxon>Melastomatoideae</taxon>
        <taxon>Melastomateae</taxon>
        <taxon>Melastoma</taxon>
    </lineage>
</organism>
<keyword evidence="2" id="KW-1185">Reference proteome</keyword>
<sequence>MKFRMENITVYFPYDYIYPEQHAYMLDLKRTLDAGGHCLLEMPTGTGKTTPIPHPQLLPLPTFLPPQAPLLHPHSPRDGEDPLRAPTPPRLPLLRARPFLLFLPRHWPLLPLEPLYQPRVLSAESRDSVDAGCRKLTASWVRALAEHDPSIPTYEFFEEDYKRAGSSAILAPGRLGSPVSEGIREAVRVLSILAGAAYGPACGSWFIAISTCSIPRFKATDANRLKAEYQGLVEGLAQRGDLQGITAMTSCPSYLVGYYLIRKTRTSI</sequence>
<proteinExistence type="predicted"/>
<gene>
    <name evidence="1" type="ORF">MLD38_021619</name>
</gene>
<protein>
    <submittedName>
        <fullName evidence="1">Uncharacterized protein</fullName>
    </submittedName>
</protein>
<name>A0ACB9QG19_9MYRT</name>